<comment type="caution">
    <text evidence="1">The sequence shown here is derived from an EMBL/GenBank/DDBJ whole genome shotgun (WGS) entry which is preliminary data.</text>
</comment>
<gene>
    <name evidence="1" type="ORF">GKE97_05075</name>
</gene>
<dbReference type="AlphaFoldDB" id="A0A174IVD7"/>
<name>A0A174IVD7_FLAPL</name>
<dbReference type="RefSeq" id="WP_009256786.1">
    <property type="nucleotide sequence ID" value="NZ_JADMVA010000002.1"/>
</dbReference>
<sequence length="120" mass="12846">MPYKLSVDLPAVNAGYDYAVLTGKSNTFSYSDGRRISDEAIGVKLTVALQGARFAPLTIRYSHDPLPKVNDEDIEAACVSNNLIYVQIPDCVVNLYSSNSGGIGMTATAQTAQIVTLNSK</sequence>
<dbReference type="EMBL" id="WKPR01000004">
    <property type="protein sequence ID" value="MSB18889.1"/>
    <property type="molecule type" value="Genomic_DNA"/>
</dbReference>
<protein>
    <submittedName>
        <fullName evidence="1">Uncharacterized protein</fullName>
    </submittedName>
</protein>
<organism evidence="1 2">
    <name type="scientific">Flavonifractor plautii</name>
    <name type="common">Fusobacterium plautii</name>
    <dbReference type="NCBI Taxonomy" id="292800"/>
    <lineage>
        <taxon>Bacteria</taxon>
        <taxon>Bacillati</taxon>
        <taxon>Bacillota</taxon>
        <taxon>Clostridia</taxon>
        <taxon>Eubacteriales</taxon>
        <taxon>Oscillospiraceae</taxon>
        <taxon>Flavonifractor</taxon>
    </lineage>
</organism>
<reference evidence="1 2" key="1">
    <citation type="journal article" date="2019" name="Nat. Med.">
        <title>A library of human gut bacterial isolates paired with longitudinal multiomics data enables mechanistic microbiome research.</title>
        <authorList>
            <person name="Poyet M."/>
            <person name="Groussin M."/>
            <person name="Gibbons S.M."/>
            <person name="Avila-Pacheco J."/>
            <person name="Jiang X."/>
            <person name="Kearney S.M."/>
            <person name="Perrotta A.R."/>
            <person name="Berdy B."/>
            <person name="Zhao S."/>
            <person name="Lieberman T.D."/>
            <person name="Swanson P.K."/>
            <person name="Smith M."/>
            <person name="Roesemann S."/>
            <person name="Alexander J.E."/>
            <person name="Rich S.A."/>
            <person name="Livny J."/>
            <person name="Vlamakis H."/>
            <person name="Clish C."/>
            <person name="Bullock K."/>
            <person name="Deik A."/>
            <person name="Scott J."/>
            <person name="Pierce K.A."/>
            <person name="Xavier R.J."/>
            <person name="Alm E.J."/>
        </authorList>
    </citation>
    <scope>NUCLEOTIDE SEQUENCE [LARGE SCALE GENOMIC DNA]</scope>
    <source>
        <strain evidence="1 2">BIOML-A2</strain>
    </source>
</reference>
<accession>A0A174IVD7</accession>
<evidence type="ECO:0000313" key="2">
    <source>
        <dbReference type="Proteomes" id="UP000434475"/>
    </source>
</evidence>
<evidence type="ECO:0000313" key="1">
    <source>
        <dbReference type="EMBL" id="MSB18889.1"/>
    </source>
</evidence>
<proteinExistence type="predicted"/>
<dbReference type="Proteomes" id="UP000434475">
    <property type="component" value="Unassembled WGS sequence"/>
</dbReference>